<reference evidence="2" key="1">
    <citation type="submission" date="2009-07" db="EMBL/GenBank/DDBJ databases">
        <title>Complete sequence of Geobacter sp. M21.</title>
        <authorList>
            <consortium name="US DOE Joint Genome Institute"/>
            <person name="Lucas S."/>
            <person name="Copeland A."/>
            <person name="Lapidus A."/>
            <person name="Glavina del Rio T."/>
            <person name="Dalin E."/>
            <person name="Tice H."/>
            <person name="Bruce D."/>
            <person name="Goodwin L."/>
            <person name="Pitluck S."/>
            <person name="Saunders E."/>
            <person name="Brettin T."/>
            <person name="Detter J.C."/>
            <person name="Han C."/>
            <person name="Larimer F."/>
            <person name="Land M."/>
            <person name="Hauser L."/>
            <person name="Kyrpides N."/>
            <person name="Ovchinnikova G."/>
            <person name="Lovley D."/>
        </authorList>
    </citation>
    <scope>NUCLEOTIDE SEQUENCE [LARGE SCALE GENOMIC DNA]</scope>
    <source>
        <strain evidence="2">M21</strain>
    </source>
</reference>
<dbReference type="STRING" id="443144.GM21_0711"/>
<evidence type="ECO:0000256" key="1">
    <source>
        <dbReference type="SAM" id="MobiDB-lite"/>
    </source>
</evidence>
<feature type="region of interest" description="Disordered" evidence="1">
    <location>
        <begin position="1"/>
        <end position="62"/>
    </location>
</feature>
<accession>C6E0U5</accession>
<name>C6E0U5_GEOSM</name>
<protein>
    <submittedName>
        <fullName evidence="2">Uncharacterized protein</fullName>
    </submittedName>
</protein>
<evidence type="ECO:0000313" key="2">
    <source>
        <dbReference type="EMBL" id="ACT16785.1"/>
    </source>
</evidence>
<dbReference type="EMBL" id="CP001661">
    <property type="protein sequence ID" value="ACT16785.1"/>
    <property type="molecule type" value="Genomic_DNA"/>
</dbReference>
<dbReference type="KEGG" id="gem:GM21_0711"/>
<gene>
    <name evidence="2" type="ordered locus">GM21_0711</name>
</gene>
<dbReference type="HOGENOM" id="CLU_1508540_0_0_7"/>
<organism evidence="2">
    <name type="scientific">Geobacter sp. (strain M21)</name>
    <dbReference type="NCBI Taxonomy" id="443144"/>
    <lineage>
        <taxon>Bacteria</taxon>
        <taxon>Pseudomonadati</taxon>
        <taxon>Thermodesulfobacteriota</taxon>
        <taxon>Desulfuromonadia</taxon>
        <taxon>Geobacterales</taxon>
        <taxon>Geobacteraceae</taxon>
        <taxon>Geobacter</taxon>
    </lineage>
</organism>
<proteinExistence type="predicted"/>
<dbReference type="AlphaFoldDB" id="C6E0U5"/>
<sequence>MTPASSLPHAGPSPLPPASPIVRWKTHIRPSPLPLGEGGRRPGEGGATKSSGCPPLSPPLPPREVMDISLQSRLGNARILVRMVWKDSHLKTRCRLRTTMPRGDCVFLCATSTFSVIITRFSLILTAPQCWGDGYKESLKPGYPAGTILGARRAGGHSRPGDAALKRKGNKDLCQKKC</sequence>